<evidence type="ECO:0000256" key="1">
    <source>
        <dbReference type="SAM" id="MobiDB-lite"/>
    </source>
</evidence>
<comment type="caution">
    <text evidence="2">The sequence shown here is derived from an EMBL/GenBank/DDBJ whole genome shotgun (WGS) entry which is preliminary data.</text>
</comment>
<evidence type="ECO:0000313" key="3">
    <source>
        <dbReference type="Proteomes" id="UP000184267"/>
    </source>
</evidence>
<gene>
    <name evidence="2" type="ORF">TRAPUB_8865</name>
</gene>
<sequence length="67" mass="7109">MPKVSCAQDENGIDAETTESGGGSGGLHAILKPSRVFEHSELRPFWDGYSAFHALELGTAGCTPRAF</sequence>
<dbReference type="EMBL" id="MNAD01000276">
    <property type="protein sequence ID" value="OJT14619.1"/>
    <property type="molecule type" value="Genomic_DNA"/>
</dbReference>
<dbReference type="AlphaFoldDB" id="A0A1M2W448"/>
<name>A0A1M2W448_TRAPU</name>
<proteinExistence type="predicted"/>
<feature type="region of interest" description="Disordered" evidence="1">
    <location>
        <begin position="1"/>
        <end position="26"/>
    </location>
</feature>
<evidence type="ECO:0000313" key="2">
    <source>
        <dbReference type="EMBL" id="OJT14619.1"/>
    </source>
</evidence>
<reference evidence="2 3" key="1">
    <citation type="submission" date="2016-10" db="EMBL/GenBank/DDBJ databases">
        <title>Genome sequence of the basidiomycete white-rot fungus Trametes pubescens.</title>
        <authorList>
            <person name="Makela M.R."/>
            <person name="Granchi Z."/>
            <person name="Peng M."/>
            <person name="De Vries R.P."/>
            <person name="Grigoriev I."/>
            <person name="Riley R."/>
            <person name="Hilden K."/>
        </authorList>
    </citation>
    <scope>NUCLEOTIDE SEQUENCE [LARGE SCALE GENOMIC DNA]</scope>
    <source>
        <strain evidence="2 3">FBCC735</strain>
    </source>
</reference>
<organism evidence="2 3">
    <name type="scientific">Trametes pubescens</name>
    <name type="common">White-rot fungus</name>
    <dbReference type="NCBI Taxonomy" id="154538"/>
    <lineage>
        <taxon>Eukaryota</taxon>
        <taxon>Fungi</taxon>
        <taxon>Dikarya</taxon>
        <taxon>Basidiomycota</taxon>
        <taxon>Agaricomycotina</taxon>
        <taxon>Agaricomycetes</taxon>
        <taxon>Polyporales</taxon>
        <taxon>Polyporaceae</taxon>
        <taxon>Trametes</taxon>
    </lineage>
</organism>
<accession>A0A1M2W448</accession>
<keyword evidence="3" id="KW-1185">Reference proteome</keyword>
<dbReference type="Proteomes" id="UP000184267">
    <property type="component" value="Unassembled WGS sequence"/>
</dbReference>
<protein>
    <submittedName>
        <fullName evidence="2">Uncharacterized protein</fullName>
    </submittedName>
</protein>